<feature type="domain" description="Methyl-accepting transducer" evidence="5">
    <location>
        <begin position="404"/>
        <end position="619"/>
    </location>
</feature>
<keyword evidence="8" id="KW-1185">Reference proteome</keyword>
<dbReference type="PROSITE" id="PS50885">
    <property type="entry name" value="HAMP"/>
    <property type="match status" value="1"/>
</dbReference>
<name>A0ABS5K6M6_9BACT</name>
<dbReference type="Pfam" id="PF00672">
    <property type="entry name" value="HAMP"/>
    <property type="match status" value="1"/>
</dbReference>
<dbReference type="SUPFAM" id="SSF58104">
    <property type="entry name" value="Methyl-accepting chemotaxis protein (MCP) signaling domain"/>
    <property type="match status" value="1"/>
</dbReference>
<dbReference type="CDD" id="cd12912">
    <property type="entry name" value="PDC2_MCP_like"/>
    <property type="match status" value="1"/>
</dbReference>
<proteinExistence type="inferred from homology"/>
<dbReference type="RefSeq" id="WP_212224178.1">
    <property type="nucleotide sequence ID" value="NZ_JAGUCN010000001.1"/>
</dbReference>
<organism evidence="7 8">
    <name type="scientific">Carboxylicivirga mesophila</name>
    <dbReference type="NCBI Taxonomy" id="1166478"/>
    <lineage>
        <taxon>Bacteria</taxon>
        <taxon>Pseudomonadati</taxon>
        <taxon>Bacteroidota</taxon>
        <taxon>Bacteroidia</taxon>
        <taxon>Marinilabiliales</taxon>
        <taxon>Marinilabiliaceae</taxon>
        <taxon>Carboxylicivirga</taxon>
    </lineage>
</organism>
<dbReference type="PANTHER" id="PTHR43531">
    <property type="entry name" value="PROTEIN ICFG"/>
    <property type="match status" value="1"/>
</dbReference>
<dbReference type="Pfam" id="PF00015">
    <property type="entry name" value="MCPsignal"/>
    <property type="match status" value="1"/>
</dbReference>
<dbReference type="CDD" id="cd06225">
    <property type="entry name" value="HAMP"/>
    <property type="match status" value="1"/>
</dbReference>
<keyword evidence="1" id="KW-0145">Chemotaxis</keyword>
<dbReference type="InterPro" id="IPR004089">
    <property type="entry name" value="MCPsignal_dom"/>
</dbReference>
<dbReference type="EMBL" id="JAGUCN010000001">
    <property type="protein sequence ID" value="MBS2210018.1"/>
    <property type="molecule type" value="Genomic_DNA"/>
</dbReference>
<reference evidence="7 8" key="1">
    <citation type="journal article" date="2014" name="Int. J. Syst. Evol. Microbiol.">
        <title>Carboxylicivirga gen. nov. in the family Marinilabiliaceae with two novel species, Carboxylicivirga mesophila sp. nov. and Carboxylicivirga taeanensis sp. nov., and reclassification of Cytophaga fermentans as Saccharicrinis fermentans gen. nov., comb. nov.</title>
        <authorList>
            <person name="Yang S.H."/>
            <person name="Seo H.S."/>
            <person name="Woo J.H."/>
            <person name="Oh H.M."/>
            <person name="Jang H."/>
            <person name="Lee J.H."/>
            <person name="Kim S.J."/>
            <person name="Kwon K.K."/>
        </authorList>
    </citation>
    <scope>NUCLEOTIDE SEQUENCE [LARGE SCALE GENOMIC DNA]</scope>
    <source>
        <strain evidence="7 8">JCM 18290</strain>
    </source>
</reference>
<dbReference type="Proteomes" id="UP000721861">
    <property type="component" value="Unassembled WGS sequence"/>
</dbReference>
<keyword evidence="4" id="KW-1133">Transmembrane helix</keyword>
<accession>A0ABS5K6M6</accession>
<evidence type="ECO:0000313" key="8">
    <source>
        <dbReference type="Proteomes" id="UP000721861"/>
    </source>
</evidence>
<dbReference type="InterPro" id="IPR003660">
    <property type="entry name" value="HAMP_dom"/>
</dbReference>
<comment type="similarity">
    <text evidence="2">Belongs to the methyl-accepting chemotaxis (MCP) protein family.</text>
</comment>
<keyword evidence="4" id="KW-0812">Transmembrane</keyword>
<dbReference type="InterPro" id="IPR051310">
    <property type="entry name" value="MCP_chemotaxis"/>
</dbReference>
<feature type="transmembrane region" description="Helical" evidence="4">
    <location>
        <begin position="321"/>
        <end position="344"/>
    </location>
</feature>
<feature type="transmembrane region" description="Helical" evidence="4">
    <location>
        <begin position="13"/>
        <end position="34"/>
    </location>
</feature>
<evidence type="ECO:0000259" key="5">
    <source>
        <dbReference type="PROSITE" id="PS50111"/>
    </source>
</evidence>
<evidence type="ECO:0000256" key="2">
    <source>
        <dbReference type="ARBA" id="ARBA00029447"/>
    </source>
</evidence>
<evidence type="ECO:0000256" key="3">
    <source>
        <dbReference type="PROSITE-ProRule" id="PRU00284"/>
    </source>
</evidence>
<dbReference type="SMART" id="SM00304">
    <property type="entry name" value="HAMP"/>
    <property type="match status" value="1"/>
</dbReference>
<dbReference type="InterPro" id="IPR004090">
    <property type="entry name" value="Chemotax_Me-accpt_rcpt"/>
</dbReference>
<comment type="caution">
    <text evidence="7">The sequence shown here is derived from an EMBL/GenBank/DDBJ whole genome shotgun (WGS) entry which is preliminary data.</text>
</comment>
<keyword evidence="4" id="KW-0472">Membrane</keyword>
<sequence length="634" mass="70402">MNKIINLRLKSKLLVYTLASFTLIYGATLAYISLQLRKNALEDSKSIIDANLKASRNLIQNDINQVITSTNTIRDNYNNYLPMDEAYRDEVFGNMLYGWCQNNPDLLSTWQIWELKALDSNYTMRNGRERNVVFRLNGQLKQTTERVDMNDEVLTSLYYQARDYNHADIWNPYYDVVTEELEGILMTSITAPLQDASGRFLGLVGVDISLNDMSKIISSMDLYEGAVSYLVSRDTSIVAHTSPDYVSQKLLSVIDSDSPEFAIGLDKTLQSEDYPFEYVNQKNEVEYYVSYTPVTFRGIETTWTLGIEVPKAVILKKANAIFYQSVIIGLIGLIILYVIVYFTAGNIVRPIIKSAAIAREIADGNLTAEIDVDDEQQDEAGDLGRALRDMIDNLKQIVNEIIESSDAINTASLELASSSNQLSEGASNQAASSEEISSSMEEMVATIQQNSENSKQTEGIALQSAKGIKESFESSKETTISMQEIAQKITIIEEIAKQTNILALNAAVEAARAGEQGRGFAVVAAEVKKLAERSQKAAVEIIDLTQHGVDAAEKSGKQLEDIIPEIEKTTQLVQEITASSYEQQSGAEQVNKAIQELNEVTQQNSGSASIFTNNSEHLTQLAAKLKEAISYFKR</sequence>
<gene>
    <name evidence="7" type="ORF">KEM09_01295</name>
</gene>
<dbReference type="PRINTS" id="PR00260">
    <property type="entry name" value="CHEMTRNSDUCR"/>
</dbReference>
<evidence type="ECO:0000256" key="1">
    <source>
        <dbReference type="ARBA" id="ARBA00022500"/>
    </source>
</evidence>
<dbReference type="SMART" id="SM00283">
    <property type="entry name" value="MA"/>
    <property type="match status" value="1"/>
</dbReference>
<dbReference type="Gene3D" id="1.10.287.950">
    <property type="entry name" value="Methyl-accepting chemotaxis protein"/>
    <property type="match status" value="1"/>
</dbReference>
<dbReference type="CDD" id="cd12913">
    <property type="entry name" value="PDC1_MCP_like"/>
    <property type="match status" value="1"/>
</dbReference>
<evidence type="ECO:0000313" key="7">
    <source>
        <dbReference type="EMBL" id="MBS2210018.1"/>
    </source>
</evidence>
<evidence type="ECO:0000259" key="6">
    <source>
        <dbReference type="PROSITE" id="PS50885"/>
    </source>
</evidence>
<protein>
    <submittedName>
        <fullName evidence="7">Methyl-accepting chemotaxis protein</fullName>
    </submittedName>
</protein>
<evidence type="ECO:0000256" key="4">
    <source>
        <dbReference type="SAM" id="Phobius"/>
    </source>
</evidence>
<feature type="domain" description="HAMP" evidence="6">
    <location>
        <begin position="345"/>
        <end position="399"/>
    </location>
</feature>
<dbReference type="PANTHER" id="PTHR43531:SF11">
    <property type="entry name" value="METHYL-ACCEPTING CHEMOTAXIS PROTEIN 3"/>
    <property type="match status" value="1"/>
</dbReference>
<dbReference type="PROSITE" id="PS50111">
    <property type="entry name" value="CHEMOTAXIS_TRANSDUC_2"/>
    <property type="match status" value="1"/>
</dbReference>
<dbReference type="Gene3D" id="3.30.450.20">
    <property type="entry name" value="PAS domain"/>
    <property type="match status" value="2"/>
</dbReference>
<keyword evidence="3" id="KW-0807">Transducer</keyword>